<dbReference type="RefSeq" id="WP_263038300.1">
    <property type="nucleotide sequence ID" value="NZ_JAOTPL010000014.1"/>
</dbReference>
<accession>A0AAE3LKY7</accession>
<sequence length="64" mass="7778">MNKSRRKYDAKRAEVVKFLANKFNCTPEYIRSVIHPDSTVNWLRSDEIRREYKEKYEAIRNILS</sequence>
<evidence type="ECO:0000313" key="1">
    <source>
        <dbReference type="EMBL" id="MCU7694814.1"/>
    </source>
</evidence>
<dbReference type="Proteomes" id="UP001209317">
    <property type="component" value="Unassembled WGS sequence"/>
</dbReference>
<gene>
    <name evidence="1" type="ORF">OD355_09835</name>
</gene>
<reference evidence="1" key="1">
    <citation type="submission" date="2022-10" db="EMBL/GenBank/DDBJ databases">
        <authorList>
            <person name="Kim H.S."/>
            <person name="Kim J.-S."/>
            <person name="Suh M.K."/>
            <person name="Eom M.K."/>
            <person name="Lee J.-S."/>
        </authorList>
    </citation>
    <scope>NUCLEOTIDE SEQUENCE</scope>
    <source>
        <strain evidence="1">LIP-5</strain>
    </source>
</reference>
<dbReference type="EMBL" id="JAOTPL010000014">
    <property type="protein sequence ID" value="MCU7694814.1"/>
    <property type="molecule type" value="Genomic_DNA"/>
</dbReference>
<comment type="caution">
    <text evidence="1">The sequence shown here is derived from an EMBL/GenBank/DDBJ whole genome shotgun (WGS) entry which is preliminary data.</text>
</comment>
<organism evidence="1 2">
    <name type="scientific">Haoranjiania flava</name>
    <dbReference type="NCBI Taxonomy" id="1856322"/>
    <lineage>
        <taxon>Bacteria</taxon>
        <taxon>Pseudomonadati</taxon>
        <taxon>Bacteroidota</taxon>
        <taxon>Chitinophagia</taxon>
        <taxon>Chitinophagales</taxon>
        <taxon>Chitinophagaceae</taxon>
        <taxon>Haoranjiania</taxon>
    </lineage>
</organism>
<dbReference type="AlphaFoldDB" id="A0AAE3LKY7"/>
<protein>
    <submittedName>
        <fullName evidence="1">Uncharacterized protein</fullName>
    </submittedName>
</protein>
<name>A0AAE3LKY7_9BACT</name>
<keyword evidence="2" id="KW-1185">Reference proteome</keyword>
<proteinExistence type="predicted"/>
<evidence type="ECO:0000313" key="2">
    <source>
        <dbReference type="Proteomes" id="UP001209317"/>
    </source>
</evidence>